<dbReference type="PANTHER" id="PTHR46066">
    <property type="entry name" value="CHITINASE DOMAIN-CONTAINING PROTEIN 1 FAMILY MEMBER"/>
    <property type="match status" value="1"/>
</dbReference>
<proteinExistence type="predicted"/>
<dbReference type="AlphaFoldDB" id="A0A101FHB5"/>
<evidence type="ECO:0000259" key="1">
    <source>
        <dbReference type="PROSITE" id="PS51910"/>
    </source>
</evidence>
<comment type="caution">
    <text evidence="2">The sequence shown here is derived from an EMBL/GenBank/DDBJ whole genome shotgun (WGS) entry which is preliminary data.</text>
</comment>
<protein>
    <submittedName>
        <fullName evidence="2">Sporulation-specific glycosylase YdhD</fullName>
    </submittedName>
</protein>
<reference evidence="3" key="1">
    <citation type="journal article" date="2015" name="MBio">
        <title>Genome-Resolved Metagenomic Analysis Reveals Roles for Candidate Phyla and Other Microbial Community Members in Biogeochemical Transformations in Oil Reservoirs.</title>
        <authorList>
            <person name="Hu P."/>
            <person name="Tom L."/>
            <person name="Singh A."/>
            <person name="Thomas B.C."/>
            <person name="Baker B.J."/>
            <person name="Piceno Y.M."/>
            <person name="Andersen G.L."/>
            <person name="Banfield J.F."/>
        </authorList>
    </citation>
    <scope>NUCLEOTIDE SEQUENCE [LARGE SCALE GENOMIC DNA]</scope>
</reference>
<dbReference type="Gene3D" id="3.20.20.80">
    <property type="entry name" value="Glycosidases"/>
    <property type="match status" value="1"/>
</dbReference>
<dbReference type="SUPFAM" id="SSF51445">
    <property type="entry name" value="(Trans)glycosidases"/>
    <property type="match status" value="1"/>
</dbReference>
<dbReference type="InterPro" id="IPR001223">
    <property type="entry name" value="Glyco_hydro18_cat"/>
</dbReference>
<dbReference type="PATRIC" id="fig|85874.4.peg.1420"/>
<gene>
    <name evidence="2" type="ORF">XD66_0289</name>
</gene>
<name>A0A101FHB5_9THEO</name>
<dbReference type="GO" id="GO:0008061">
    <property type="term" value="F:chitin binding"/>
    <property type="evidence" value="ECO:0007669"/>
    <property type="project" value="InterPro"/>
</dbReference>
<dbReference type="InterPro" id="IPR029070">
    <property type="entry name" value="Chitinase_insertion_sf"/>
</dbReference>
<evidence type="ECO:0000313" key="3">
    <source>
        <dbReference type="Proteomes" id="UP000053326"/>
    </source>
</evidence>
<dbReference type="GO" id="GO:0005975">
    <property type="term" value="P:carbohydrate metabolic process"/>
    <property type="evidence" value="ECO:0007669"/>
    <property type="project" value="InterPro"/>
</dbReference>
<dbReference type="InterPro" id="IPR011583">
    <property type="entry name" value="Chitinase_II/V-like_cat"/>
</dbReference>
<organism evidence="2 3">
    <name type="scientific">Thermacetogenium phaeum</name>
    <dbReference type="NCBI Taxonomy" id="85874"/>
    <lineage>
        <taxon>Bacteria</taxon>
        <taxon>Bacillati</taxon>
        <taxon>Bacillota</taxon>
        <taxon>Clostridia</taxon>
        <taxon>Thermoanaerobacterales</taxon>
        <taxon>Thermoanaerobacteraceae</taxon>
        <taxon>Thermacetogenium</taxon>
    </lineage>
</organism>
<feature type="domain" description="GH18" evidence="1">
    <location>
        <begin position="9"/>
        <end position="316"/>
    </location>
</feature>
<dbReference type="InterPro" id="IPR017853">
    <property type="entry name" value="GH"/>
</dbReference>
<dbReference type="Pfam" id="PF00704">
    <property type="entry name" value="Glyco_hydro_18"/>
    <property type="match status" value="1"/>
</dbReference>
<dbReference type="Proteomes" id="UP000053326">
    <property type="component" value="Unassembled WGS sequence"/>
</dbReference>
<dbReference type="PANTHER" id="PTHR46066:SF2">
    <property type="entry name" value="CHITINASE DOMAIN-CONTAINING PROTEIN 1"/>
    <property type="match status" value="1"/>
</dbReference>
<accession>A0A101FHB5</accession>
<dbReference type="SMART" id="SM00636">
    <property type="entry name" value="Glyco_18"/>
    <property type="match status" value="1"/>
</dbReference>
<evidence type="ECO:0000313" key="2">
    <source>
        <dbReference type="EMBL" id="KUK37004.1"/>
    </source>
</evidence>
<dbReference type="EMBL" id="LGFO01000019">
    <property type="protein sequence ID" value="KUK37004.1"/>
    <property type="molecule type" value="Genomic_DNA"/>
</dbReference>
<dbReference type="Gene3D" id="3.10.50.10">
    <property type="match status" value="1"/>
</dbReference>
<dbReference type="PROSITE" id="PS51910">
    <property type="entry name" value="GH18_2"/>
    <property type="match status" value="1"/>
</dbReference>
<sequence>MSAEKTSEFEVIALERLWFYVNAPDARSSFLQHLDKIDALVPFWFGVTQVGGLLDQSAPDVERTAKENDVPIIAIVHNYSDPQLGAIIHDLLVDATLRRRLVDSIEVVLASRSFAGVNIDFEFVPPADRPYLNAFMRELYSQLAPWFLVTISAPAKLSDDPQHPFSGAFSYATLGQYSHQVFILAYDEHFTVPGPIASIGFVRRVLDFALTEIPREKIKLGMAVYGYDWQEEGGFPETLSHAEAVARARRYGVPIIYDEQAQESTYTYTADGTRHIVWFEDARSFAVKLGLIRTLGLPGFAAWRLGQEDARIWGLI</sequence>